<feature type="region of interest" description="Disordered" evidence="1">
    <location>
        <begin position="1"/>
        <end position="21"/>
    </location>
</feature>
<reference evidence="2 3" key="1">
    <citation type="submission" date="2020-02" db="EMBL/GenBank/DDBJ databases">
        <title>Acidophilic actinobacteria isolated from forest soil.</title>
        <authorList>
            <person name="Golinska P."/>
        </authorList>
    </citation>
    <scope>NUCLEOTIDE SEQUENCE [LARGE SCALE GENOMIC DNA]</scope>
    <source>
        <strain evidence="2 3">NL8</strain>
    </source>
</reference>
<protein>
    <recommendedName>
        <fullName evidence="4">TetR family transcriptional regulator</fullName>
    </recommendedName>
</protein>
<evidence type="ECO:0000256" key="1">
    <source>
        <dbReference type="SAM" id="MobiDB-lite"/>
    </source>
</evidence>
<name>A0ABS5L6W8_9ACTN</name>
<keyword evidence="3" id="KW-1185">Reference proteome</keyword>
<sequence length="69" mass="7107">MAVSDNAATGGADPSEPPPDALIQATTALLSAITAITLPLDLPTADPARRARTEIEHILTAAILPRLHT</sequence>
<evidence type="ECO:0000313" key="2">
    <source>
        <dbReference type="EMBL" id="MBS2554062.1"/>
    </source>
</evidence>
<evidence type="ECO:0000313" key="3">
    <source>
        <dbReference type="Proteomes" id="UP000730482"/>
    </source>
</evidence>
<dbReference type="Proteomes" id="UP000730482">
    <property type="component" value="Unassembled WGS sequence"/>
</dbReference>
<evidence type="ECO:0008006" key="4">
    <source>
        <dbReference type="Google" id="ProtNLM"/>
    </source>
</evidence>
<accession>A0ABS5L6W8</accession>
<comment type="caution">
    <text evidence="2">The sequence shown here is derived from an EMBL/GenBank/DDBJ whole genome shotgun (WGS) entry which is preliminary data.</text>
</comment>
<feature type="non-terminal residue" evidence="2">
    <location>
        <position position="69"/>
    </location>
</feature>
<proteinExistence type="predicted"/>
<gene>
    <name evidence="2" type="ORF">KGQ19_45135</name>
</gene>
<dbReference type="EMBL" id="JAAFYZ010000315">
    <property type="protein sequence ID" value="MBS2554062.1"/>
    <property type="molecule type" value="Genomic_DNA"/>
</dbReference>
<organism evidence="2 3">
    <name type="scientific">Catenulispora pinistramenti</name>
    <dbReference type="NCBI Taxonomy" id="2705254"/>
    <lineage>
        <taxon>Bacteria</taxon>
        <taxon>Bacillati</taxon>
        <taxon>Actinomycetota</taxon>
        <taxon>Actinomycetes</taxon>
        <taxon>Catenulisporales</taxon>
        <taxon>Catenulisporaceae</taxon>
        <taxon>Catenulispora</taxon>
    </lineage>
</organism>